<reference evidence="1 2" key="1">
    <citation type="journal article" date="2015" name="Nature">
        <title>rRNA introns, odd ribosomes, and small enigmatic genomes across a large radiation of phyla.</title>
        <authorList>
            <person name="Brown C.T."/>
            <person name="Hug L.A."/>
            <person name="Thomas B.C."/>
            <person name="Sharon I."/>
            <person name="Castelle C.J."/>
            <person name="Singh A."/>
            <person name="Wilkins M.J."/>
            <person name="Williams K.H."/>
            <person name="Banfield J.F."/>
        </authorList>
    </citation>
    <scope>NUCLEOTIDE SEQUENCE [LARGE SCALE GENOMIC DNA]</scope>
</reference>
<proteinExistence type="predicted"/>
<protein>
    <submittedName>
        <fullName evidence="1">Uncharacterized protein</fullName>
    </submittedName>
</protein>
<name>A0A0G0REE6_9BACT</name>
<gene>
    <name evidence="1" type="ORF">UT39_C0001G0087</name>
</gene>
<organism evidence="1 2">
    <name type="scientific">Candidatus Woesebacteria bacterium GW2011_GWA1_39_21</name>
    <dbReference type="NCBI Taxonomy" id="1618550"/>
    <lineage>
        <taxon>Bacteria</taxon>
        <taxon>Candidatus Woeseibacteriota</taxon>
    </lineage>
</organism>
<evidence type="ECO:0000313" key="1">
    <source>
        <dbReference type="EMBL" id="KKR12032.1"/>
    </source>
</evidence>
<sequence length="77" mass="8625">MPSHARGVKYFSQVSGFLKCPKDHDQIASNVYSEIVNYSNYGYRSVECVGCGAIIDVSVRYGGEWDTQIFPGRRKEG</sequence>
<dbReference type="Proteomes" id="UP000034246">
    <property type="component" value="Unassembled WGS sequence"/>
</dbReference>
<evidence type="ECO:0000313" key="2">
    <source>
        <dbReference type="Proteomes" id="UP000034246"/>
    </source>
</evidence>
<dbReference type="STRING" id="1618550.UT39_C0001G0087"/>
<accession>A0A0G0REE6</accession>
<dbReference type="AlphaFoldDB" id="A0A0G0REE6"/>
<comment type="caution">
    <text evidence="1">The sequence shown here is derived from an EMBL/GenBank/DDBJ whole genome shotgun (WGS) entry which is preliminary data.</text>
</comment>
<dbReference type="EMBL" id="LBWP01000001">
    <property type="protein sequence ID" value="KKR12032.1"/>
    <property type="molecule type" value="Genomic_DNA"/>
</dbReference>